<dbReference type="PANTHER" id="PTHR13520">
    <property type="entry name" value="RAD50-INTERACTING PROTEIN 1 RINT-1"/>
    <property type="match status" value="1"/>
</dbReference>
<evidence type="ECO:0000313" key="1">
    <source>
        <dbReference type="EMBL" id="MEQ2259659.1"/>
    </source>
</evidence>
<dbReference type="InterPro" id="IPR007528">
    <property type="entry name" value="RINT1_Tip20"/>
</dbReference>
<dbReference type="PANTHER" id="PTHR13520:SF0">
    <property type="entry name" value="RAD50-INTERACTING PROTEIN 1"/>
    <property type="match status" value="1"/>
</dbReference>
<proteinExistence type="predicted"/>
<dbReference type="Pfam" id="PF04437">
    <property type="entry name" value="RINT1_TIP1"/>
    <property type="match status" value="1"/>
</dbReference>
<name>A0ABV0VRA8_9TELE</name>
<evidence type="ECO:0000313" key="2">
    <source>
        <dbReference type="Proteomes" id="UP001444071"/>
    </source>
</evidence>
<reference evidence="1 2" key="1">
    <citation type="submission" date="2021-06" db="EMBL/GenBank/DDBJ databases">
        <authorList>
            <person name="Palmer J.M."/>
        </authorList>
    </citation>
    <scope>NUCLEOTIDE SEQUENCE [LARGE SCALE GENOMIC DNA]</scope>
    <source>
        <strain evidence="1 2">XR_2019</strain>
        <tissue evidence="1">Muscle</tissue>
    </source>
</reference>
<organism evidence="1 2">
    <name type="scientific">Xenotaenia resolanae</name>
    <dbReference type="NCBI Taxonomy" id="208358"/>
    <lineage>
        <taxon>Eukaryota</taxon>
        <taxon>Metazoa</taxon>
        <taxon>Chordata</taxon>
        <taxon>Craniata</taxon>
        <taxon>Vertebrata</taxon>
        <taxon>Euteleostomi</taxon>
        <taxon>Actinopterygii</taxon>
        <taxon>Neopterygii</taxon>
        <taxon>Teleostei</taxon>
        <taxon>Neoteleostei</taxon>
        <taxon>Acanthomorphata</taxon>
        <taxon>Ovalentaria</taxon>
        <taxon>Atherinomorphae</taxon>
        <taxon>Cyprinodontiformes</taxon>
        <taxon>Goodeidae</taxon>
        <taxon>Xenotaenia</taxon>
    </lineage>
</organism>
<gene>
    <name evidence="1" type="primary">RINT1</name>
    <name evidence="1" type="ORF">XENORESO_015546</name>
</gene>
<keyword evidence="2" id="KW-1185">Reference proteome</keyword>
<sequence length="197" mass="22878">MLQPLTKRFRYHFYGNRQTNSIHKPEWYLTQVLKWMENSSTFMEEKIQPIFDQAGQTISAKVELCRGLVCVVQEKVASDASRMLYDDGLFCHLVEEVLQFEKDLRSHHSYPATLPGLLHILLEDAFLQKWLAVERKMAVEKMDAMLSAEGAWTSQYKDISDMDELKAPECAETFMTLLQVITGKTSSFSIFKRFHTK</sequence>
<dbReference type="EMBL" id="JAHRIM010005029">
    <property type="protein sequence ID" value="MEQ2259659.1"/>
    <property type="molecule type" value="Genomic_DNA"/>
</dbReference>
<comment type="caution">
    <text evidence="1">The sequence shown here is derived from an EMBL/GenBank/DDBJ whole genome shotgun (WGS) entry which is preliminary data.</text>
</comment>
<accession>A0ABV0VRA8</accession>
<dbReference type="Proteomes" id="UP001444071">
    <property type="component" value="Unassembled WGS sequence"/>
</dbReference>
<protein>
    <submittedName>
        <fullName evidence="1">RAD50-interacting protein 1</fullName>
    </submittedName>
</protein>
<dbReference type="PROSITE" id="PS51386">
    <property type="entry name" value="RINT1_TIP20"/>
    <property type="match status" value="1"/>
</dbReference>